<dbReference type="Gene3D" id="1.20.140.40">
    <property type="entry name" value="Invertase/pectin methylesterase inhibitor family protein"/>
    <property type="match status" value="1"/>
</dbReference>
<feature type="chain" id="PRO_5015661450" description="Pectinesterase inhibitor domain-containing protein" evidence="1">
    <location>
        <begin position="22"/>
        <end position="177"/>
    </location>
</feature>
<name>A0A2T8IF05_9POAL</name>
<proteinExistence type="predicted"/>
<organism evidence="2">
    <name type="scientific">Panicum hallii</name>
    <dbReference type="NCBI Taxonomy" id="206008"/>
    <lineage>
        <taxon>Eukaryota</taxon>
        <taxon>Viridiplantae</taxon>
        <taxon>Streptophyta</taxon>
        <taxon>Embryophyta</taxon>
        <taxon>Tracheophyta</taxon>
        <taxon>Spermatophyta</taxon>
        <taxon>Magnoliopsida</taxon>
        <taxon>Liliopsida</taxon>
        <taxon>Poales</taxon>
        <taxon>Poaceae</taxon>
        <taxon>PACMAD clade</taxon>
        <taxon>Panicoideae</taxon>
        <taxon>Panicodae</taxon>
        <taxon>Paniceae</taxon>
        <taxon>Panicinae</taxon>
        <taxon>Panicum</taxon>
        <taxon>Panicum sect. Panicum</taxon>
    </lineage>
</organism>
<dbReference type="InterPro" id="IPR035513">
    <property type="entry name" value="Invertase/methylesterase_inhib"/>
</dbReference>
<evidence type="ECO:0000256" key="1">
    <source>
        <dbReference type="SAM" id="SignalP"/>
    </source>
</evidence>
<gene>
    <name evidence="2" type="ORF">PAHAL_6G030000</name>
</gene>
<dbReference type="SUPFAM" id="SSF101148">
    <property type="entry name" value="Plant invertase/pectin methylesterase inhibitor"/>
    <property type="match status" value="1"/>
</dbReference>
<accession>A0A2T8IF05</accession>
<dbReference type="EMBL" id="CM008051">
    <property type="protein sequence ID" value="PVH36249.1"/>
    <property type="molecule type" value="Genomic_DNA"/>
</dbReference>
<protein>
    <recommendedName>
        <fullName evidence="3">Pectinesterase inhibitor domain-containing protein</fullName>
    </recommendedName>
</protein>
<evidence type="ECO:0000313" key="2">
    <source>
        <dbReference type="EMBL" id="PVH36249.1"/>
    </source>
</evidence>
<keyword evidence="1" id="KW-0732">Signal</keyword>
<dbReference type="Gramene" id="PVH36249">
    <property type="protein sequence ID" value="PVH36249"/>
    <property type="gene ID" value="PAHAL_6G030000"/>
</dbReference>
<dbReference type="Proteomes" id="UP000243499">
    <property type="component" value="Chromosome 6"/>
</dbReference>
<reference evidence="2" key="1">
    <citation type="submission" date="2018-04" db="EMBL/GenBank/DDBJ databases">
        <title>WGS assembly of Panicum hallii.</title>
        <authorList>
            <person name="Lovell J."/>
            <person name="Jenkins J."/>
            <person name="Lowry D."/>
            <person name="Mamidi S."/>
            <person name="Sreedasyam A."/>
            <person name="Weng X."/>
            <person name="Barry K."/>
            <person name="Bonette J."/>
            <person name="Campitelli B."/>
            <person name="Daum C."/>
            <person name="Gordon S."/>
            <person name="Gould B."/>
            <person name="Lipzen A."/>
            <person name="Macqueen A."/>
            <person name="Palacio-Mejia J."/>
            <person name="Plott C."/>
            <person name="Shakirov E."/>
            <person name="Shu S."/>
            <person name="Yoshinaga Y."/>
            <person name="Zane M."/>
            <person name="Rokhsar D."/>
            <person name="Grimwood J."/>
            <person name="Schmutz J."/>
            <person name="Juenger T."/>
        </authorList>
    </citation>
    <scope>NUCLEOTIDE SEQUENCE [LARGE SCALE GENOMIC DNA]</scope>
    <source>
        <strain evidence="2">FIL2</strain>
    </source>
</reference>
<dbReference type="PROSITE" id="PS51257">
    <property type="entry name" value="PROKAR_LIPOPROTEIN"/>
    <property type="match status" value="1"/>
</dbReference>
<sequence length="177" mass="19229">MRTFVLATILVSLAMVFTAGAACDNVPSTKMEYACRACHSNWYHVCRDALQSAPDAAEVSTYALIATRKANLKYSDTMNEITMMLGVGILPGEEREAISHCKKYEEACGQMASGAGHLSGCDFMHTRQEYMDALTAIRSCLDRLHGSFRSLPLYAMVAADFSLTGVANDLEALINVG</sequence>
<evidence type="ECO:0008006" key="3">
    <source>
        <dbReference type="Google" id="ProtNLM"/>
    </source>
</evidence>
<dbReference type="PANTHER" id="PTHR34838:SF3">
    <property type="entry name" value="OS08G0142100 PROTEIN"/>
    <property type="match status" value="1"/>
</dbReference>
<dbReference type="AlphaFoldDB" id="A0A2T8IF05"/>
<feature type="signal peptide" evidence="1">
    <location>
        <begin position="1"/>
        <end position="21"/>
    </location>
</feature>
<dbReference type="PANTHER" id="PTHR34838">
    <property type="entry name" value="OS08G0142100 PROTEIN-RELATED"/>
    <property type="match status" value="1"/>
</dbReference>